<reference evidence="2 3" key="1">
    <citation type="submission" date="2017-03" db="EMBL/GenBank/DDBJ databases">
        <authorList>
            <person name="Afonso C.L."/>
            <person name="Miller P.J."/>
            <person name="Scott M.A."/>
            <person name="Spackman E."/>
            <person name="Goraichik I."/>
            <person name="Dimitrov K.M."/>
            <person name="Suarez D.L."/>
            <person name="Swayne D.E."/>
        </authorList>
    </citation>
    <scope>NUCLEOTIDE SEQUENCE [LARGE SCALE GENOMIC DNA]</scope>
    <source>
        <strain evidence="2 3">CECT 7745</strain>
    </source>
</reference>
<accession>A0A1X7BWN5</accession>
<organism evidence="2 3">
    <name type="scientific">Roseovarius aestuarii</name>
    <dbReference type="NCBI Taxonomy" id="475083"/>
    <lineage>
        <taxon>Bacteria</taxon>
        <taxon>Pseudomonadati</taxon>
        <taxon>Pseudomonadota</taxon>
        <taxon>Alphaproteobacteria</taxon>
        <taxon>Rhodobacterales</taxon>
        <taxon>Roseobacteraceae</taxon>
        <taxon>Roseovarius</taxon>
    </lineage>
</organism>
<keyword evidence="3" id="KW-1185">Reference proteome</keyword>
<sequence length="314" mass="34513">MGKFVCVLVLQLLISTASVAQGTSWETAIQRVEQSSKEYFDYAVEVGGTSWAGTAYNGYQFDRHLCAIVGRMLEQVEAIKEIETLEYPPIDATSDPHDLLVFSISLENWTIAARRALSMSQDERINVWNLDCVGEMGIPANLFMESAQPNAAFDLNGQTLLVYGDIEAGFFDRLKAELDANPEVTEVALGSGGGSVRDALLAGYEIRTRGLSTTIYGNCFSACPLVFMGGERRVLWASPSRLGFHQIYTGNGNALPVEDPIYRLTARYMADMGVNPQVVIPWMLSAQPHEMFEPEVSDLCAPGVATFVQRVCGW</sequence>
<proteinExistence type="predicted"/>
<dbReference type="AlphaFoldDB" id="A0A1X7BWN5"/>
<evidence type="ECO:0000313" key="3">
    <source>
        <dbReference type="Proteomes" id="UP000193224"/>
    </source>
</evidence>
<protein>
    <submittedName>
        <fullName evidence="2">Uncharacterized protein</fullName>
    </submittedName>
</protein>
<feature type="signal peptide" evidence="1">
    <location>
        <begin position="1"/>
        <end position="20"/>
    </location>
</feature>
<gene>
    <name evidence="2" type="ORF">ROA7745_03926</name>
</gene>
<dbReference type="SUPFAM" id="SSF52096">
    <property type="entry name" value="ClpP/crotonase"/>
    <property type="match status" value="1"/>
</dbReference>
<dbReference type="EMBL" id="FWXB01000020">
    <property type="protein sequence ID" value="SMC14062.1"/>
    <property type="molecule type" value="Genomic_DNA"/>
</dbReference>
<dbReference type="InterPro" id="IPR029045">
    <property type="entry name" value="ClpP/crotonase-like_dom_sf"/>
</dbReference>
<feature type="chain" id="PRO_5011987544" evidence="1">
    <location>
        <begin position="21"/>
        <end position="314"/>
    </location>
</feature>
<keyword evidence="1" id="KW-0732">Signal</keyword>
<dbReference type="OrthoDB" id="5936191at2"/>
<evidence type="ECO:0000256" key="1">
    <source>
        <dbReference type="SAM" id="SignalP"/>
    </source>
</evidence>
<name>A0A1X7BWN5_9RHOB</name>
<dbReference type="RefSeq" id="WP_085801979.1">
    <property type="nucleotide sequence ID" value="NZ_FWXB01000020.1"/>
</dbReference>
<evidence type="ECO:0000313" key="2">
    <source>
        <dbReference type="EMBL" id="SMC14062.1"/>
    </source>
</evidence>
<dbReference type="Proteomes" id="UP000193224">
    <property type="component" value="Unassembled WGS sequence"/>
</dbReference>